<dbReference type="GO" id="GO:0045721">
    <property type="term" value="P:negative regulation of gluconeogenesis"/>
    <property type="evidence" value="ECO:0007669"/>
    <property type="project" value="TreeGrafter"/>
</dbReference>
<sequence length="268" mass="31366">MRLYTDITSIISTDRAYSKGDGNPTLTKGVYIQANSLTPEMNFTRSKNIPDGTKLHSDYIPMNRFLSIPYTKTSFRRRATDVLKPGARFRGFQTSGTREYSVEVMLLEVDLPNSYMSGTLTIHNLTPVNSIITTFFTAEIIGPRHTFITNHDSWGSSIKNDIQHWARFPSWRSLDVDLLKDYKNREWYQTKAFCQNHLYMRWKEHYLYPNPDQTEVKGASFAGFYFISFDREAESFTGIYYYKTTDRFQQLHLSFVPDHGVFRSYEYC</sequence>
<reference evidence="5" key="1">
    <citation type="journal article" date="2014" name="Microb. Cell Fact.">
        <title>Exploiting Issatchenkia orientalis SD108 for succinic acid production.</title>
        <authorList>
            <person name="Xiao H."/>
            <person name="Shao Z."/>
            <person name="Jiang Y."/>
            <person name="Dole S."/>
            <person name="Zhao H."/>
        </authorList>
    </citation>
    <scope>NUCLEOTIDE SEQUENCE [LARGE SCALE GENOMIC DNA]</scope>
    <source>
        <strain evidence="5">SD108</strain>
    </source>
</reference>
<organism evidence="3 5">
    <name type="scientific">Pichia kudriavzevii</name>
    <name type="common">Yeast</name>
    <name type="synonym">Issatchenkia orientalis</name>
    <dbReference type="NCBI Taxonomy" id="4909"/>
    <lineage>
        <taxon>Eukaryota</taxon>
        <taxon>Fungi</taxon>
        <taxon>Dikarya</taxon>
        <taxon>Ascomycota</taxon>
        <taxon>Saccharomycotina</taxon>
        <taxon>Pichiomycetes</taxon>
        <taxon>Pichiales</taxon>
        <taxon>Pichiaceae</taxon>
        <taxon>Pichia</taxon>
    </lineage>
</organism>
<reference evidence="2 7" key="4">
    <citation type="submission" date="2018-06" db="EMBL/GenBank/DDBJ databases">
        <title>Population genomics shows no distinction between pathogenic Candida krusei and environmental Pichia kudriavzevii: One species, four names.</title>
        <authorList>
            <person name="Douglass A.P."/>
            <person name="Offei B."/>
            <person name="Braun-Galleani S."/>
            <person name="Coughlan A.Y."/>
            <person name="Martos A."/>
            <person name="Ortiz-Merino R.A."/>
            <person name="Byrne K.P."/>
            <person name="Wolfe K.H."/>
        </authorList>
    </citation>
    <scope>NUCLEOTIDE SEQUENCE [LARGE SCALE GENOMIC DNA]</scope>
    <source>
        <strain evidence="2 7">CBS573</strain>
    </source>
</reference>
<dbReference type="GeneID" id="40384837"/>
<comment type="similarity">
    <text evidence="1">Belongs to the GID4/VID24 family.</text>
</comment>
<evidence type="ECO:0000313" key="5">
    <source>
        <dbReference type="Proteomes" id="UP000029867"/>
    </source>
</evidence>
<evidence type="ECO:0000313" key="4">
    <source>
        <dbReference type="EMBL" id="OUT24583.1"/>
    </source>
</evidence>
<dbReference type="Proteomes" id="UP000195871">
    <property type="component" value="Unassembled WGS sequence"/>
</dbReference>
<dbReference type="Pfam" id="PF09783">
    <property type="entry name" value="Vac_ImportDeg"/>
    <property type="match status" value="1"/>
</dbReference>
<proteinExistence type="inferred from homology"/>
<dbReference type="KEGG" id="pkz:C5L36_0C09490"/>
<dbReference type="eggNOG" id="KOG4635">
    <property type="taxonomic scope" value="Eukaryota"/>
</dbReference>
<dbReference type="GO" id="GO:0005773">
    <property type="term" value="C:vacuole"/>
    <property type="evidence" value="ECO:0007669"/>
    <property type="project" value="GOC"/>
</dbReference>
<gene>
    <name evidence="2" type="ORF">C5L36_0C09490</name>
    <name evidence="4" type="ORF">CAS74_000971</name>
    <name evidence="3" type="ORF">JL09_g611</name>
</gene>
<dbReference type="STRING" id="4909.A0A099P8E0"/>
<dbReference type="RefSeq" id="XP_029322519.1">
    <property type="nucleotide sequence ID" value="XM_029466659.1"/>
</dbReference>
<dbReference type="GO" id="GO:0007039">
    <property type="term" value="P:protein catabolic process in the vacuole"/>
    <property type="evidence" value="ECO:0007669"/>
    <property type="project" value="TreeGrafter"/>
</dbReference>
<evidence type="ECO:0000313" key="6">
    <source>
        <dbReference type="Proteomes" id="UP000195871"/>
    </source>
</evidence>
<dbReference type="EMBL" id="NHMM01000001">
    <property type="protein sequence ID" value="OUT24583.1"/>
    <property type="molecule type" value="Genomic_DNA"/>
</dbReference>
<dbReference type="EMBL" id="JQFK01000003">
    <property type="protein sequence ID" value="KGK40306.1"/>
    <property type="molecule type" value="Genomic_DNA"/>
</dbReference>
<evidence type="ECO:0000313" key="3">
    <source>
        <dbReference type="EMBL" id="KGK40306.1"/>
    </source>
</evidence>
<dbReference type="InterPro" id="IPR018618">
    <property type="entry name" value="GID4/10-like"/>
</dbReference>
<dbReference type="GO" id="GO:0043161">
    <property type="term" value="P:proteasome-mediated ubiquitin-dependent protein catabolic process"/>
    <property type="evidence" value="ECO:0007669"/>
    <property type="project" value="TreeGrafter"/>
</dbReference>
<keyword evidence="7" id="KW-1185">Reference proteome</keyword>
<dbReference type="VEuPathDB" id="FungiDB:C5L36_0C09490"/>
<reference evidence="3" key="2">
    <citation type="submission" date="2014-08" db="EMBL/GenBank/DDBJ databases">
        <title>Exploiting Issatchenkia orientalis SD108 for Succinic Acid Production.</title>
        <authorList>
            <person name="Xiao H."/>
            <person name="Shao Z."/>
            <person name="Jiang Y."/>
            <person name="Dole S."/>
            <person name="Zhao H."/>
        </authorList>
    </citation>
    <scope>NUCLEOTIDE SEQUENCE [LARGE SCALE GENOMIC DNA]</scope>
    <source>
        <strain evidence="3">SD108</strain>
    </source>
</reference>
<dbReference type="AlphaFoldDB" id="A0A099P8E0"/>
<reference evidence="4 6" key="3">
    <citation type="submission" date="2017-05" db="EMBL/GenBank/DDBJ databases">
        <title>The Genome Sequence of Candida krusei Ckrusei653.</title>
        <authorList>
            <person name="Cuomo C."/>
            <person name="Forche A."/>
            <person name="Young S."/>
            <person name="Abouelleil A."/>
            <person name="Cao P."/>
            <person name="Chapman S."/>
            <person name="Cusick C."/>
            <person name="Shea T."/>
            <person name="Nusbaum C."/>
            <person name="Birren B."/>
        </authorList>
    </citation>
    <scope>NUCLEOTIDE SEQUENCE [LARGE SCALE GENOMIC DNA]</scope>
    <source>
        <strain evidence="4 6">Ckrusei653</strain>
    </source>
</reference>
<evidence type="ECO:0000313" key="7">
    <source>
        <dbReference type="Proteomes" id="UP000249293"/>
    </source>
</evidence>
<evidence type="ECO:0000313" key="2">
    <source>
        <dbReference type="EMBL" id="AWU77042.1"/>
    </source>
</evidence>
<dbReference type="PANTHER" id="PTHR14534:SF3">
    <property type="entry name" value="GID COMPLEX SUBUNIT 4 HOMOLOG"/>
    <property type="match status" value="1"/>
</dbReference>
<dbReference type="Proteomes" id="UP000029867">
    <property type="component" value="Unassembled WGS sequence"/>
</dbReference>
<evidence type="ECO:0008006" key="8">
    <source>
        <dbReference type="Google" id="ProtNLM"/>
    </source>
</evidence>
<dbReference type="OrthoDB" id="62at2759"/>
<dbReference type="EMBL" id="CP028775">
    <property type="protein sequence ID" value="AWU77042.1"/>
    <property type="molecule type" value="Genomic_DNA"/>
</dbReference>
<name>A0A099P8E0_PICKU</name>
<evidence type="ECO:0000256" key="1">
    <source>
        <dbReference type="ARBA" id="ARBA00061469"/>
    </source>
</evidence>
<dbReference type="GO" id="GO:0006623">
    <property type="term" value="P:protein targeting to vacuole"/>
    <property type="evidence" value="ECO:0007669"/>
    <property type="project" value="TreeGrafter"/>
</dbReference>
<dbReference type="GO" id="GO:0034657">
    <property type="term" value="C:GID complex"/>
    <property type="evidence" value="ECO:0007669"/>
    <property type="project" value="TreeGrafter"/>
</dbReference>
<protein>
    <recommendedName>
        <fullName evidence="8">Glucose-induced degradation protein 4</fullName>
    </recommendedName>
</protein>
<accession>A0A099P8E0</accession>
<dbReference type="HOGENOM" id="CLU_028759_2_0_1"/>
<dbReference type="Proteomes" id="UP000249293">
    <property type="component" value="Chromosome 3"/>
</dbReference>
<dbReference type="PANTHER" id="PTHR14534">
    <property type="entry name" value="VACUOLAR IMPORT AND DEGRADATION PROTEIN 24"/>
    <property type="match status" value="1"/>
</dbReference>